<sequence>MEIADYKKRTEELENKVETQDLKIDHLEKMLDEKILENEMQKVTIEGTKSPVLIPKPLSKIVVSKENYGLNEEQLEAIAKYGCVGHYLDVDESGSKDGMNRTDKICFTLLLKAFKNGLKDFTLKFGARDEEFSVGTSKLHYSFEEIKHEDGSIKWTHRISIMQSGKKLRFKARCQAMSSLVGYELKTYEFTETNSDGFYEQIILGSDWKEIGTWYARFHISLID</sequence>
<evidence type="ECO:0000256" key="1">
    <source>
        <dbReference type="SAM" id="Coils"/>
    </source>
</evidence>
<reference evidence="2" key="1">
    <citation type="journal article" date="2010" name="Science">
        <title>Plasticity of animal genome architecture unmasked by rapid evolution of a pelagic tunicate.</title>
        <authorList>
            <person name="Denoeud F."/>
            <person name="Henriet S."/>
            <person name="Mungpakdee S."/>
            <person name="Aury J.M."/>
            <person name="Da Silva C."/>
            <person name="Brinkmann H."/>
            <person name="Mikhaleva J."/>
            <person name="Olsen L.C."/>
            <person name="Jubin C."/>
            <person name="Canestro C."/>
            <person name="Bouquet J.M."/>
            <person name="Danks G."/>
            <person name="Poulain J."/>
            <person name="Campsteijn C."/>
            <person name="Adamski M."/>
            <person name="Cross I."/>
            <person name="Yadetie F."/>
            <person name="Muffato M."/>
            <person name="Louis A."/>
            <person name="Butcher S."/>
            <person name="Tsagkogeorga G."/>
            <person name="Konrad A."/>
            <person name="Singh S."/>
            <person name="Jensen M.F."/>
            <person name="Cong E.H."/>
            <person name="Eikeseth-Otteraa H."/>
            <person name="Noel B."/>
            <person name="Anthouard V."/>
            <person name="Porcel B.M."/>
            <person name="Kachouri-Lafond R."/>
            <person name="Nishino A."/>
            <person name="Ugolini M."/>
            <person name="Chourrout P."/>
            <person name="Nishida H."/>
            <person name="Aasland R."/>
            <person name="Huzurbazar S."/>
            <person name="Westhof E."/>
            <person name="Delsuc F."/>
            <person name="Lehrach H."/>
            <person name="Reinhardt R."/>
            <person name="Weissenbach J."/>
            <person name="Roy S.W."/>
            <person name="Artiguenave F."/>
            <person name="Postlethwait J.H."/>
            <person name="Manak J.R."/>
            <person name="Thompson E.M."/>
            <person name="Jaillon O."/>
            <person name="Du Pasquier L."/>
            <person name="Boudinot P."/>
            <person name="Liberles D.A."/>
            <person name="Volff J.N."/>
            <person name="Philippe H."/>
            <person name="Lenhard B."/>
            <person name="Roest Crollius H."/>
            <person name="Wincker P."/>
            <person name="Chourrout D."/>
        </authorList>
    </citation>
    <scope>NUCLEOTIDE SEQUENCE [LARGE SCALE GENOMIC DNA]</scope>
</reference>
<accession>E4YAM4</accession>
<dbReference type="AlphaFoldDB" id="E4YAM4"/>
<gene>
    <name evidence="2" type="ORF">GSOID_T00031951001</name>
</gene>
<organism evidence="2">
    <name type="scientific">Oikopleura dioica</name>
    <name type="common">Tunicate</name>
    <dbReference type="NCBI Taxonomy" id="34765"/>
    <lineage>
        <taxon>Eukaryota</taxon>
        <taxon>Metazoa</taxon>
        <taxon>Chordata</taxon>
        <taxon>Tunicata</taxon>
        <taxon>Appendicularia</taxon>
        <taxon>Copelata</taxon>
        <taxon>Oikopleuridae</taxon>
        <taxon>Oikopleura</taxon>
    </lineage>
</organism>
<name>E4YAM4_OIKDI</name>
<evidence type="ECO:0000313" key="2">
    <source>
        <dbReference type="EMBL" id="CBY32611.1"/>
    </source>
</evidence>
<dbReference type="EMBL" id="FN654362">
    <property type="protein sequence ID" value="CBY32611.1"/>
    <property type="molecule type" value="Genomic_DNA"/>
</dbReference>
<protein>
    <submittedName>
        <fullName evidence="2">Uncharacterized protein</fullName>
    </submittedName>
</protein>
<feature type="coiled-coil region" evidence="1">
    <location>
        <begin position="3"/>
        <end position="30"/>
    </location>
</feature>
<keyword evidence="1" id="KW-0175">Coiled coil</keyword>
<dbReference type="Proteomes" id="UP000011014">
    <property type="component" value="Unassembled WGS sequence"/>
</dbReference>
<proteinExistence type="predicted"/>